<sequence length="333" mass="36359">MVFLKNVAIVGATGTVGKFIASELVHSNQHTVTALTRDATAPGLPTGVHAVAVDYADPSTLVAALQGIDVLIITMASTAPRDTQAKLIEAAASAGVKYVVPNGWGVDASHPAAAETLIGPLLAGAQELTEARGMGWITFTSGFWYEFSLAGKRNWFGFDIEERSVVLFDDGRTKVNTSTWAQTGRAVAAVLAQDEAALAAKYRNKNVYFSSFYVSQRDMLDSLLRVTGTQESDWKIEYEPSAERFAKAIAIVKTGDFSAFERALYSRWFFPEAEGVGASAWQAHHTLANEELGLPQEDLDERTKYTVDHQKELMGKYGRPRHERTEPVRSIVP</sequence>
<name>A0A9P1MFN5_9PEZI</name>
<dbReference type="InterPro" id="IPR016040">
    <property type="entry name" value="NAD(P)-bd_dom"/>
</dbReference>
<evidence type="ECO:0000313" key="6">
    <source>
        <dbReference type="Proteomes" id="UP000838763"/>
    </source>
</evidence>
<dbReference type="Pfam" id="PF13460">
    <property type="entry name" value="NAD_binding_10"/>
    <property type="match status" value="1"/>
</dbReference>
<accession>A0A9P1MFN5</accession>
<keyword evidence="3" id="KW-0560">Oxidoreductase</keyword>
<protein>
    <recommendedName>
        <fullName evidence="4">NAD(P)-binding domain-containing protein</fullName>
    </recommendedName>
</protein>
<dbReference type="InterPro" id="IPR051609">
    <property type="entry name" value="NmrA/Isoflavone_reductase-like"/>
</dbReference>
<comment type="similarity">
    <text evidence="1">Belongs to the NmrA-type oxidoreductase family. Isoflavone reductase subfamily.</text>
</comment>
<reference evidence="5" key="1">
    <citation type="submission" date="2022-11" db="EMBL/GenBank/DDBJ databases">
        <authorList>
            <person name="Scott C."/>
            <person name="Bruce N."/>
        </authorList>
    </citation>
    <scope>NUCLEOTIDE SEQUENCE</scope>
</reference>
<dbReference type="EMBL" id="CALLCH030000019">
    <property type="protein sequence ID" value="CAI4218968.1"/>
    <property type="molecule type" value="Genomic_DNA"/>
</dbReference>
<proteinExistence type="inferred from homology"/>
<evidence type="ECO:0000256" key="3">
    <source>
        <dbReference type="ARBA" id="ARBA00023002"/>
    </source>
</evidence>
<keyword evidence="6" id="KW-1185">Reference proteome</keyword>
<dbReference type="GO" id="GO:0016491">
    <property type="term" value="F:oxidoreductase activity"/>
    <property type="evidence" value="ECO:0007669"/>
    <property type="project" value="UniProtKB-KW"/>
</dbReference>
<organism evidence="5 6">
    <name type="scientific">Parascedosporium putredinis</name>
    <dbReference type="NCBI Taxonomy" id="1442378"/>
    <lineage>
        <taxon>Eukaryota</taxon>
        <taxon>Fungi</taxon>
        <taxon>Dikarya</taxon>
        <taxon>Ascomycota</taxon>
        <taxon>Pezizomycotina</taxon>
        <taxon>Sordariomycetes</taxon>
        <taxon>Hypocreomycetidae</taxon>
        <taxon>Microascales</taxon>
        <taxon>Microascaceae</taxon>
        <taxon>Parascedosporium</taxon>
    </lineage>
</organism>
<comment type="caution">
    <text evidence="5">The sequence shown here is derived from an EMBL/GenBank/DDBJ whole genome shotgun (WGS) entry which is preliminary data.</text>
</comment>
<feature type="domain" description="NAD(P)-binding" evidence="4">
    <location>
        <begin position="11"/>
        <end position="119"/>
    </location>
</feature>
<evidence type="ECO:0000256" key="2">
    <source>
        <dbReference type="ARBA" id="ARBA00022857"/>
    </source>
</evidence>
<dbReference type="AlphaFoldDB" id="A0A9P1MFN5"/>
<keyword evidence="2" id="KW-0521">NADP</keyword>
<dbReference type="Gene3D" id="3.40.50.720">
    <property type="entry name" value="NAD(P)-binding Rossmann-like Domain"/>
    <property type="match status" value="1"/>
</dbReference>
<dbReference type="OrthoDB" id="419598at2759"/>
<evidence type="ECO:0000259" key="4">
    <source>
        <dbReference type="Pfam" id="PF13460"/>
    </source>
</evidence>
<dbReference type="PANTHER" id="PTHR47706">
    <property type="entry name" value="NMRA-LIKE FAMILY PROTEIN"/>
    <property type="match status" value="1"/>
</dbReference>
<dbReference type="Proteomes" id="UP000838763">
    <property type="component" value="Unassembled WGS sequence"/>
</dbReference>
<evidence type="ECO:0000256" key="1">
    <source>
        <dbReference type="ARBA" id="ARBA00005725"/>
    </source>
</evidence>
<dbReference type="SUPFAM" id="SSF51735">
    <property type="entry name" value="NAD(P)-binding Rossmann-fold domains"/>
    <property type="match status" value="1"/>
</dbReference>
<gene>
    <name evidence="5" type="ORF">PPNO1_LOCUS8539</name>
</gene>
<evidence type="ECO:0000313" key="5">
    <source>
        <dbReference type="EMBL" id="CAI4218968.1"/>
    </source>
</evidence>
<dbReference type="InterPro" id="IPR036291">
    <property type="entry name" value="NAD(P)-bd_dom_sf"/>
</dbReference>
<dbReference type="PANTHER" id="PTHR47706:SF7">
    <property type="entry name" value="CIPA-LIKE, PUTATIVE (AFU_ORTHOLOGUE AFUA_1G01630)-RELATED"/>
    <property type="match status" value="1"/>
</dbReference>